<reference evidence="1 2" key="1">
    <citation type="submission" date="2016-02" db="EMBL/GenBank/DDBJ databases">
        <authorList>
            <person name="Wen L."/>
            <person name="He K."/>
            <person name="Yang H."/>
        </authorList>
    </citation>
    <scope>NUCLEOTIDE SEQUENCE [LARGE SCALE GENOMIC DNA]</scope>
    <source>
        <strain evidence="1 2">TSA40</strain>
    </source>
</reference>
<evidence type="ECO:0000313" key="1">
    <source>
        <dbReference type="EMBL" id="OWW22392.1"/>
    </source>
</evidence>
<name>A0A254TM27_9BURK</name>
<protein>
    <submittedName>
        <fullName evidence="1">Uncharacterized protein</fullName>
    </submittedName>
</protein>
<evidence type="ECO:0000313" key="2">
    <source>
        <dbReference type="Proteomes" id="UP000197535"/>
    </source>
</evidence>
<sequence length="64" mass="6987">MNNPQRPIKREDVLRLAVKARLMLDAGDACFVSDLAGAKEVVAFARLLESRLCEQPGSSLADTE</sequence>
<accession>A0A254TM27</accession>
<dbReference type="AlphaFoldDB" id="A0A254TM27"/>
<comment type="caution">
    <text evidence="1">The sequence shown here is derived from an EMBL/GenBank/DDBJ whole genome shotgun (WGS) entry which is preliminary data.</text>
</comment>
<dbReference type="RefSeq" id="WP_088709214.1">
    <property type="nucleotide sequence ID" value="NZ_LSTO01000001.1"/>
</dbReference>
<gene>
    <name evidence="1" type="ORF">AYR66_25745</name>
</gene>
<organism evidence="1 2">
    <name type="scientific">Noviherbaspirillum denitrificans</name>
    <dbReference type="NCBI Taxonomy" id="1968433"/>
    <lineage>
        <taxon>Bacteria</taxon>
        <taxon>Pseudomonadati</taxon>
        <taxon>Pseudomonadota</taxon>
        <taxon>Betaproteobacteria</taxon>
        <taxon>Burkholderiales</taxon>
        <taxon>Oxalobacteraceae</taxon>
        <taxon>Noviherbaspirillum</taxon>
    </lineage>
</organism>
<proteinExistence type="predicted"/>
<dbReference type="Proteomes" id="UP000197535">
    <property type="component" value="Unassembled WGS sequence"/>
</dbReference>
<dbReference type="EMBL" id="LSTO01000001">
    <property type="protein sequence ID" value="OWW22392.1"/>
    <property type="molecule type" value="Genomic_DNA"/>
</dbReference>
<keyword evidence="2" id="KW-1185">Reference proteome</keyword>